<evidence type="ECO:0000313" key="3">
    <source>
        <dbReference type="Proteomes" id="UP000324222"/>
    </source>
</evidence>
<evidence type="ECO:0000313" key="2">
    <source>
        <dbReference type="EMBL" id="MPC31165.1"/>
    </source>
</evidence>
<organism evidence="2 3">
    <name type="scientific">Portunus trituberculatus</name>
    <name type="common">Swimming crab</name>
    <name type="synonym">Neptunus trituberculatus</name>
    <dbReference type="NCBI Taxonomy" id="210409"/>
    <lineage>
        <taxon>Eukaryota</taxon>
        <taxon>Metazoa</taxon>
        <taxon>Ecdysozoa</taxon>
        <taxon>Arthropoda</taxon>
        <taxon>Crustacea</taxon>
        <taxon>Multicrustacea</taxon>
        <taxon>Malacostraca</taxon>
        <taxon>Eumalacostraca</taxon>
        <taxon>Eucarida</taxon>
        <taxon>Decapoda</taxon>
        <taxon>Pleocyemata</taxon>
        <taxon>Brachyura</taxon>
        <taxon>Eubrachyura</taxon>
        <taxon>Portunoidea</taxon>
        <taxon>Portunidae</taxon>
        <taxon>Portuninae</taxon>
        <taxon>Portunus</taxon>
    </lineage>
</organism>
<evidence type="ECO:0000256" key="1">
    <source>
        <dbReference type="SAM" id="MobiDB-lite"/>
    </source>
</evidence>
<comment type="caution">
    <text evidence="2">The sequence shown here is derived from an EMBL/GenBank/DDBJ whole genome shotgun (WGS) entry which is preliminary data.</text>
</comment>
<name>A0A5B7ECQ6_PORTR</name>
<feature type="region of interest" description="Disordered" evidence="1">
    <location>
        <begin position="1"/>
        <end position="22"/>
    </location>
</feature>
<dbReference type="EMBL" id="VSRR010002381">
    <property type="protein sequence ID" value="MPC31165.1"/>
    <property type="molecule type" value="Genomic_DNA"/>
</dbReference>
<sequence>MVMQGALTHSSLTQHLSTHSPLPLVGKEETSLIMPTPHAACRHTENTQGNTSGAALPALRRSVVAGVGGRDPAEPR</sequence>
<gene>
    <name evidence="2" type="ORF">E2C01_024446</name>
</gene>
<feature type="region of interest" description="Disordered" evidence="1">
    <location>
        <begin position="42"/>
        <end position="76"/>
    </location>
</feature>
<proteinExistence type="predicted"/>
<protein>
    <submittedName>
        <fullName evidence="2">Uncharacterized protein</fullName>
    </submittedName>
</protein>
<dbReference type="Proteomes" id="UP000324222">
    <property type="component" value="Unassembled WGS sequence"/>
</dbReference>
<reference evidence="2 3" key="1">
    <citation type="submission" date="2019-05" db="EMBL/GenBank/DDBJ databases">
        <title>Another draft genome of Portunus trituberculatus and its Hox gene families provides insights of decapod evolution.</title>
        <authorList>
            <person name="Jeong J.-H."/>
            <person name="Song I."/>
            <person name="Kim S."/>
            <person name="Choi T."/>
            <person name="Kim D."/>
            <person name="Ryu S."/>
            <person name="Kim W."/>
        </authorList>
    </citation>
    <scope>NUCLEOTIDE SEQUENCE [LARGE SCALE GENOMIC DNA]</scope>
    <source>
        <tissue evidence="2">Muscle</tissue>
    </source>
</reference>
<keyword evidence="3" id="KW-1185">Reference proteome</keyword>
<accession>A0A5B7ECQ6</accession>
<feature type="compositionally biased region" description="Low complexity" evidence="1">
    <location>
        <begin position="7"/>
        <end position="20"/>
    </location>
</feature>
<dbReference type="AlphaFoldDB" id="A0A5B7ECQ6"/>